<reference evidence="13" key="1">
    <citation type="submission" date="2016-11" db="EMBL/GenBank/DDBJ databases">
        <title>Dehalogenimonas formicexedens sp. nov., a chlorinated alkane respiring bacterium isolated from contaminated groundwater.</title>
        <authorList>
            <person name="Key T.A."/>
            <person name="Bowman K.S."/>
            <person name="Lee I."/>
            <person name="Chun J."/>
            <person name="Albuquerque L."/>
            <person name="da Costa M.S."/>
            <person name="Rainey F.A."/>
            <person name="Moe W.M."/>
        </authorList>
    </citation>
    <scope>NUCLEOTIDE SEQUENCE [LARGE SCALE GENOMIC DNA]</scope>
    <source>
        <strain evidence="13">NSZ-14</strain>
    </source>
</reference>
<dbReference type="InterPro" id="IPR027256">
    <property type="entry name" value="P-typ_ATPase_IB"/>
</dbReference>
<feature type="transmembrane region" description="Helical" evidence="10">
    <location>
        <begin position="300"/>
        <end position="322"/>
    </location>
</feature>
<evidence type="ECO:0000256" key="4">
    <source>
        <dbReference type="ARBA" id="ARBA00022723"/>
    </source>
</evidence>
<feature type="transmembrane region" description="Helical" evidence="10">
    <location>
        <begin position="334"/>
        <end position="356"/>
    </location>
</feature>
<dbReference type="GO" id="GO:0005507">
    <property type="term" value="F:copper ion binding"/>
    <property type="evidence" value="ECO:0007669"/>
    <property type="project" value="TreeGrafter"/>
</dbReference>
<dbReference type="InterPro" id="IPR001757">
    <property type="entry name" value="P_typ_ATPase"/>
</dbReference>
<dbReference type="InterPro" id="IPR023298">
    <property type="entry name" value="ATPase_P-typ_TM_dom_sf"/>
</dbReference>
<keyword evidence="8 10" id="KW-1133">Transmembrane helix</keyword>
<dbReference type="PANTHER" id="PTHR43520:SF8">
    <property type="entry name" value="P-TYPE CU(+) TRANSPORTER"/>
    <property type="match status" value="1"/>
</dbReference>
<name>A0A1P8FAJ0_9CHLR</name>
<evidence type="ECO:0000256" key="8">
    <source>
        <dbReference type="ARBA" id="ARBA00022989"/>
    </source>
</evidence>
<dbReference type="SUPFAM" id="SSF81653">
    <property type="entry name" value="Calcium ATPase, transduction domain A"/>
    <property type="match status" value="1"/>
</dbReference>
<dbReference type="SFLD" id="SFLDS00003">
    <property type="entry name" value="Haloacid_Dehalogenase"/>
    <property type="match status" value="1"/>
</dbReference>
<dbReference type="PANTHER" id="PTHR43520">
    <property type="entry name" value="ATP7, ISOFORM B"/>
    <property type="match status" value="1"/>
</dbReference>
<dbReference type="PRINTS" id="PR00119">
    <property type="entry name" value="CATATPASE"/>
</dbReference>
<dbReference type="SUPFAM" id="SSF56784">
    <property type="entry name" value="HAD-like"/>
    <property type="match status" value="1"/>
</dbReference>
<evidence type="ECO:0000313" key="12">
    <source>
        <dbReference type="EMBL" id="APV45473.1"/>
    </source>
</evidence>
<dbReference type="Pfam" id="PF00702">
    <property type="entry name" value="Hydrolase"/>
    <property type="match status" value="1"/>
</dbReference>
<dbReference type="SFLD" id="SFLDF00027">
    <property type="entry name" value="p-type_atpase"/>
    <property type="match status" value="1"/>
</dbReference>
<keyword evidence="13" id="KW-1185">Reference proteome</keyword>
<evidence type="ECO:0000256" key="5">
    <source>
        <dbReference type="ARBA" id="ARBA00022741"/>
    </source>
</evidence>
<keyword evidence="7" id="KW-1278">Translocase</keyword>
<dbReference type="STRING" id="1839801.Dform_02169"/>
<dbReference type="GO" id="GO:0043682">
    <property type="term" value="F:P-type divalent copper transporter activity"/>
    <property type="evidence" value="ECO:0007669"/>
    <property type="project" value="TreeGrafter"/>
</dbReference>
<dbReference type="InterPro" id="IPR044492">
    <property type="entry name" value="P_typ_ATPase_HD_dom"/>
</dbReference>
<feature type="domain" description="P-type ATPase A" evidence="11">
    <location>
        <begin position="183"/>
        <end position="283"/>
    </location>
</feature>
<evidence type="ECO:0000256" key="9">
    <source>
        <dbReference type="ARBA" id="ARBA00023136"/>
    </source>
</evidence>
<dbReference type="SUPFAM" id="SSF81665">
    <property type="entry name" value="Calcium ATPase, transmembrane domain M"/>
    <property type="match status" value="1"/>
</dbReference>
<dbReference type="Gene3D" id="2.70.150.10">
    <property type="entry name" value="Calcium-transporting ATPase, cytoplasmic transduction domain A"/>
    <property type="match status" value="1"/>
</dbReference>
<dbReference type="EC" id="3.6.3.4" evidence="12"/>
<dbReference type="KEGG" id="dfo:Dform_02169"/>
<dbReference type="SFLD" id="SFLDG00002">
    <property type="entry name" value="C1.7:_P-type_atpase_like"/>
    <property type="match status" value="1"/>
</dbReference>
<dbReference type="FunFam" id="2.70.150.10:FF:000002">
    <property type="entry name" value="Copper-transporting ATPase 1, putative"/>
    <property type="match status" value="1"/>
</dbReference>
<sequence>MRSSGNHAGKSHRPIPNASVAEVSNKGEMPGMAGMDHQKMNDGRHAGHATADFARRFWISLAITLPILVLSPFIQDILGLTISLPGGDALLWVLAAFVYVYGGWPFLAGFKRELSGRNPGMMTLIALAISVAFFYSSAVTFGLNGEIFYWELATLVDIMLLGHWIEMRSVGGASRAVEEMAKLLPAIAHRLSENGITADVSVDQLVRDDRVLVKPGEKIPADGNVTHGQSSVNEALLTGESLPVEKTSGSTVIGGSLNGDGSLTVQVTGTGEQSYLSRVARLVAEAQKSKSRAQDVADRAARWLTAIAISAGFLTLLGWLIFSSRQSDFAVERMVTVMVIACPHALGLAVPLVIAVSTSLSARSGLLIRDRNAFERARSVNAVVFDKTGTLTEGKFGISDVLVLDDRFSREEILKYAVSVEKHSSHPIANSVAAGAPATFPAEDFKSLPGRGARARVEGREVMVVSPAYLDEAKIGYFDREKVETALNQGKTVVFAVIDGIAVGAIVLADVVRPESKSAVAALKALGKRVLMMTGDREEVARWVASETGVDEYFAGVLPDQKAAKIRELQAGGLTVAMTGDGVNDAPALAQADIGIAVGAGTEIAIETGDIVLVRSSPSDVVRIFELSRATYGKMVQNLAWATGYNAIAIPAAAGVFTSFGLLLSPAAGAVLMSLSTVIVAINAQLLKLR</sequence>
<dbReference type="NCBIfam" id="TIGR01511">
    <property type="entry name" value="ATPase-IB1_Cu"/>
    <property type="match status" value="1"/>
</dbReference>
<evidence type="ECO:0000256" key="7">
    <source>
        <dbReference type="ARBA" id="ARBA00022967"/>
    </source>
</evidence>
<keyword evidence="10" id="KW-1003">Cell membrane</keyword>
<keyword evidence="6 10" id="KW-0067">ATP-binding</keyword>
<keyword evidence="4 10" id="KW-0479">Metal-binding</keyword>
<dbReference type="Gene3D" id="3.40.50.1000">
    <property type="entry name" value="HAD superfamily/HAD-like"/>
    <property type="match status" value="1"/>
</dbReference>
<dbReference type="GO" id="GO:0016887">
    <property type="term" value="F:ATP hydrolysis activity"/>
    <property type="evidence" value="ECO:0007669"/>
    <property type="project" value="InterPro"/>
</dbReference>
<evidence type="ECO:0000256" key="1">
    <source>
        <dbReference type="ARBA" id="ARBA00004651"/>
    </source>
</evidence>
<dbReference type="Pfam" id="PF00122">
    <property type="entry name" value="E1-E2_ATPase"/>
    <property type="match status" value="1"/>
</dbReference>
<feature type="transmembrane region" description="Helical" evidence="10">
    <location>
        <begin position="639"/>
        <end position="661"/>
    </location>
</feature>
<evidence type="ECO:0000256" key="6">
    <source>
        <dbReference type="ARBA" id="ARBA00022840"/>
    </source>
</evidence>
<feature type="transmembrane region" description="Helical" evidence="10">
    <location>
        <begin position="89"/>
        <end position="110"/>
    </location>
</feature>
<evidence type="ECO:0000256" key="2">
    <source>
        <dbReference type="ARBA" id="ARBA00006024"/>
    </source>
</evidence>
<evidence type="ECO:0000313" key="13">
    <source>
        <dbReference type="Proteomes" id="UP000185934"/>
    </source>
</evidence>
<dbReference type="InterPro" id="IPR023299">
    <property type="entry name" value="ATPase_P-typ_cyto_dom_N"/>
</dbReference>
<evidence type="ECO:0000259" key="11">
    <source>
        <dbReference type="Pfam" id="PF00122"/>
    </source>
</evidence>
<feature type="transmembrane region" description="Helical" evidence="10">
    <location>
        <begin position="667"/>
        <end position="687"/>
    </location>
</feature>
<comment type="similarity">
    <text evidence="2 10">Belongs to the cation transport ATPase (P-type) (TC 3.A.3) family. Type IB subfamily.</text>
</comment>
<evidence type="ECO:0000256" key="10">
    <source>
        <dbReference type="RuleBase" id="RU362081"/>
    </source>
</evidence>
<evidence type="ECO:0000256" key="3">
    <source>
        <dbReference type="ARBA" id="ARBA00022692"/>
    </source>
</evidence>
<dbReference type="NCBIfam" id="TIGR01494">
    <property type="entry name" value="ATPase_P-type"/>
    <property type="match status" value="1"/>
</dbReference>
<dbReference type="EMBL" id="CP018258">
    <property type="protein sequence ID" value="APV45473.1"/>
    <property type="molecule type" value="Genomic_DNA"/>
</dbReference>
<feature type="transmembrane region" description="Helical" evidence="10">
    <location>
        <begin position="122"/>
        <end position="141"/>
    </location>
</feature>
<dbReference type="PRINTS" id="PR00120">
    <property type="entry name" value="HATPASE"/>
</dbReference>
<dbReference type="AlphaFoldDB" id="A0A1P8FAJ0"/>
<proteinExistence type="inferred from homology"/>
<comment type="subcellular location">
    <subcellularLocation>
        <location evidence="1">Cell membrane</location>
        <topology evidence="1">Multi-pass membrane protein</topology>
    </subcellularLocation>
</comment>
<dbReference type="GO" id="GO:0005524">
    <property type="term" value="F:ATP binding"/>
    <property type="evidence" value="ECO:0007669"/>
    <property type="project" value="UniProtKB-UniRule"/>
</dbReference>
<dbReference type="InterPro" id="IPR018303">
    <property type="entry name" value="ATPase_P-typ_P_site"/>
</dbReference>
<dbReference type="GO" id="GO:0055070">
    <property type="term" value="P:copper ion homeostasis"/>
    <property type="evidence" value="ECO:0007669"/>
    <property type="project" value="TreeGrafter"/>
</dbReference>
<dbReference type="Proteomes" id="UP000185934">
    <property type="component" value="Chromosome"/>
</dbReference>
<accession>A0A1P8FAJ0</accession>
<protein>
    <submittedName>
        <fullName evidence="12">Cu2+-exporting ATPase</fullName>
        <ecNumber evidence="12">3.6.3.4</ecNumber>
    </submittedName>
</protein>
<dbReference type="NCBIfam" id="TIGR01525">
    <property type="entry name" value="ATPase-IB_hvy"/>
    <property type="match status" value="1"/>
</dbReference>
<dbReference type="PROSITE" id="PS00154">
    <property type="entry name" value="ATPASE_E1_E2"/>
    <property type="match status" value="1"/>
</dbReference>
<dbReference type="InterPro" id="IPR059000">
    <property type="entry name" value="ATPase_P-type_domA"/>
</dbReference>
<keyword evidence="5 10" id="KW-0547">Nucleotide-binding</keyword>
<dbReference type="InterPro" id="IPR008250">
    <property type="entry name" value="ATPase_P-typ_transduc_dom_A_sf"/>
</dbReference>
<feature type="transmembrane region" description="Helical" evidence="10">
    <location>
        <begin position="147"/>
        <end position="165"/>
    </location>
</feature>
<keyword evidence="12" id="KW-0378">Hydrolase</keyword>
<keyword evidence="9 10" id="KW-0472">Membrane</keyword>
<dbReference type="GO" id="GO:0005886">
    <property type="term" value="C:plasma membrane"/>
    <property type="evidence" value="ECO:0007669"/>
    <property type="project" value="UniProtKB-SubCell"/>
</dbReference>
<gene>
    <name evidence="12" type="primary">copB</name>
    <name evidence="12" type="ORF">Dform_02169</name>
</gene>
<dbReference type="Gene3D" id="3.40.1110.10">
    <property type="entry name" value="Calcium-transporting ATPase, cytoplasmic domain N"/>
    <property type="match status" value="1"/>
</dbReference>
<keyword evidence="3 10" id="KW-0812">Transmembrane</keyword>
<dbReference type="InterPro" id="IPR036412">
    <property type="entry name" value="HAD-like_sf"/>
</dbReference>
<feature type="transmembrane region" description="Helical" evidence="10">
    <location>
        <begin position="57"/>
        <end position="74"/>
    </location>
</feature>
<organism evidence="12 13">
    <name type="scientific">Dehalogenimonas formicexedens</name>
    <dbReference type="NCBI Taxonomy" id="1839801"/>
    <lineage>
        <taxon>Bacteria</taxon>
        <taxon>Bacillati</taxon>
        <taxon>Chloroflexota</taxon>
        <taxon>Dehalococcoidia</taxon>
        <taxon>Dehalococcoidales</taxon>
        <taxon>Dehalococcoidaceae</taxon>
        <taxon>Dehalogenimonas</taxon>
    </lineage>
</organism>
<dbReference type="InterPro" id="IPR023214">
    <property type="entry name" value="HAD_sf"/>
</dbReference>